<evidence type="ECO:0000313" key="2">
    <source>
        <dbReference type="Proteomes" id="UP000070188"/>
    </source>
</evidence>
<gene>
    <name evidence="1" type="ORF">LI90_2269</name>
</gene>
<sequence>MAGLGALCATVHKVHVGEVCQRFAKTGSGPYFVIGMAPCGVLARAL</sequence>
<keyword evidence="2" id="KW-1185">Reference proteome</keyword>
<name>A0A132MTR8_9ACTN</name>
<dbReference type="STRING" id="1469144.LI90_2269"/>
<accession>A0A132MTR8</accession>
<dbReference type="Proteomes" id="UP000070188">
    <property type="component" value="Unassembled WGS sequence"/>
</dbReference>
<reference evidence="2" key="1">
    <citation type="submission" date="2015-04" db="EMBL/GenBank/DDBJ databases">
        <title>Physiological reanalysis, assessment of diazotrophy, and genome sequences of multiple isolates of Streptomyces thermoautotrophicus.</title>
        <authorList>
            <person name="MacKellar D.C."/>
            <person name="Lieber L."/>
            <person name="Norman J."/>
            <person name="Bolger A."/>
            <person name="Tobin C."/>
            <person name="Murray J.W."/>
            <person name="Chang R."/>
            <person name="Ford T."/>
            <person name="Nguyen P.Q."/>
            <person name="Woodward J."/>
            <person name="Permingeat H."/>
            <person name="Joshi N.S."/>
            <person name="Silver P.A."/>
            <person name="Usadel B."/>
            <person name="Rutherford A.W."/>
            <person name="Friesen M."/>
            <person name="Prell J."/>
        </authorList>
    </citation>
    <scope>NUCLEOTIDE SEQUENCE [LARGE SCALE GENOMIC DNA]</scope>
    <source>
        <strain evidence="2">H1</strain>
    </source>
</reference>
<organism evidence="1 2">
    <name type="scientific">Carbonactinospora thermoautotrophica</name>
    <dbReference type="NCBI Taxonomy" id="1469144"/>
    <lineage>
        <taxon>Bacteria</taxon>
        <taxon>Bacillati</taxon>
        <taxon>Actinomycetota</taxon>
        <taxon>Actinomycetes</taxon>
        <taxon>Kitasatosporales</taxon>
        <taxon>Carbonactinosporaceae</taxon>
        <taxon>Carbonactinospora</taxon>
    </lineage>
</organism>
<protein>
    <submittedName>
        <fullName evidence="1">Uncharacterized protein</fullName>
    </submittedName>
</protein>
<evidence type="ECO:0000313" key="1">
    <source>
        <dbReference type="EMBL" id="KWX01241.1"/>
    </source>
</evidence>
<comment type="caution">
    <text evidence="1">The sequence shown here is derived from an EMBL/GenBank/DDBJ whole genome shotgun (WGS) entry which is preliminary data.</text>
</comment>
<proteinExistence type="predicted"/>
<dbReference type="EMBL" id="LAXD01000001">
    <property type="protein sequence ID" value="KWX01241.1"/>
    <property type="molecule type" value="Genomic_DNA"/>
</dbReference>
<dbReference type="AlphaFoldDB" id="A0A132MTR8"/>